<dbReference type="EMBL" id="LN856465">
    <property type="protein sequence ID" value="CDQ06077.1"/>
    <property type="molecule type" value="Genomic_DNA"/>
</dbReference>
<gene>
    <name evidence="1 2" type="ORF">Bm14121</name>
    <name evidence="1" type="ORF">BM_Bm14121</name>
</gene>
<dbReference type="AlphaFoldDB" id="A0A0J9YBS1"/>
<evidence type="ECO:0000313" key="2">
    <source>
        <dbReference type="WormBase" id="Bm14121"/>
    </source>
</evidence>
<organism evidence="1">
    <name type="scientific">Brugia malayi</name>
    <name type="common">Filarial nematode worm</name>
    <dbReference type="NCBI Taxonomy" id="6279"/>
    <lineage>
        <taxon>Eukaryota</taxon>
        <taxon>Metazoa</taxon>
        <taxon>Ecdysozoa</taxon>
        <taxon>Nematoda</taxon>
        <taxon>Chromadorea</taxon>
        <taxon>Rhabditida</taxon>
        <taxon>Spirurina</taxon>
        <taxon>Spiruromorpha</taxon>
        <taxon>Filarioidea</taxon>
        <taxon>Onchocercidae</taxon>
        <taxon>Brugia</taxon>
    </lineage>
</organism>
<evidence type="ECO:0000313" key="1">
    <source>
        <dbReference type="EMBL" id="CDQ06077.1"/>
    </source>
</evidence>
<name>A0A0J9YBS1_BRUMA</name>
<accession>A0A0J9YBS1</accession>
<dbReference type="WormBase" id="Bm14121">
    <property type="protein sequence ID" value="BM39827"/>
    <property type="gene ID" value="WBGene00234382"/>
</dbReference>
<protein>
    <submittedName>
        <fullName evidence="1">Bm14121</fullName>
    </submittedName>
</protein>
<sequence length="93" mass="10767">MIRCRRCEAVTNNKEESIILPISIQMMDQNDSCATMKLEFCLNQDLVSELESFPPLSSTARNVDFETSKMLKISLLNYDNRNRAEVLCWMLSE</sequence>
<proteinExistence type="predicted"/>
<reference evidence="1" key="1">
    <citation type="journal article" date="2007" name="Science">
        <title>Draft genome of the filarial nematode parasite Brugia malayi.</title>
        <authorList>
            <person name="Ghedin E."/>
            <person name="Wang S."/>
            <person name="Spiro D."/>
            <person name="Caler E."/>
            <person name="Zhao Q."/>
            <person name="Crabtree J."/>
            <person name="Allen J.E."/>
            <person name="Delcher A.L."/>
            <person name="Guiliano D.B."/>
            <person name="Miranda-Saavedra D."/>
            <person name="Angiuoli S.V."/>
            <person name="Creasy T."/>
            <person name="Amedeo P."/>
            <person name="Haas B."/>
            <person name="El-Sayed N.M."/>
            <person name="Wortman J.R."/>
            <person name="Feldblyum T."/>
            <person name="Tallon L."/>
            <person name="Schatz M."/>
            <person name="Shumway M."/>
            <person name="Koo H."/>
            <person name="Salzberg S.L."/>
            <person name="Schobel S."/>
            <person name="Pertea M."/>
            <person name="Pop M."/>
            <person name="White O."/>
            <person name="Barton G.J."/>
            <person name="Carlow C.K."/>
            <person name="Crawford M.J."/>
            <person name="Daub J."/>
            <person name="Dimmic M.W."/>
            <person name="Estes C.F."/>
            <person name="Foster J.M."/>
            <person name="Ganatra M."/>
            <person name="Gregory W.F."/>
            <person name="Johnson N.M."/>
            <person name="Jin J."/>
            <person name="Komuniecki R."/>
            <person name="Korf I."/>
            <person name="Kumar S."/>
            <person name="Laney S."/>
            <person name="Li B.W."/>
            <person name="Li W."/>
            <person name="Lindblom T.H."/>
            <person name="Lustigman S."/>
            <person name="Ma D."/>
            <person name="Maina C.V."/>
            <person name="Martin D.M."/>
            <person name="McCarter J.P."/>
            <person name="McReynolds L."/>
            <person name="Mitreva M."/>
            <person name="Nutman T.B."/>
            <person name="Parkinson J."/>
            <person name="Peregrin-Alvarez J.M."/>
            <person name="Poole C."/>
            <person name="Ren Q."/>
            <person name="Saunders L."/>
            <person name="Sluder A.E."/>
            <person name="Smith K."/>
            <person name="Stanke M."/>
            <person name="Unnasch T.R."/>
            <person name="Ware J."/>
            <person name="Wei A.D."/>
            <person name="Weil G."/>
            <person name="Williams D.J."/>
            <person name="Zhang Y."/>
            <person name="Williams S.A."/>
            <person name="Fraser-Liggett C."/>
            <person name="Slatko B."/>
            <person name="Blaxter M.L."/>
            <person name="Scott A.L."/>
        </authorList>
    </citation>
    <scope>NUCLEOTIDE SEQUENCE</scope>
    <source>
        <strain evidence="1">FR3</strain>
    </source>
</reference>
<reference evidence="1" key="2">
    <citation type="submission" date="2012-12" db="EMBL/GenBank/DDBJ databases">
        <authorList>
            <person name="Gao Y.W."/>
            <person name="Fan S.T."/>
            <person name="Sun H.T."/>
            <person name="Wang Z."/>
            <person name="Gao X.L."/>
            <person name="Li Y.G."/>
            <person name="Wang T.C."/>
            <person name="Zhang K."/>
            <person name="Xu W.W."/>
            <person name="Yu Z.J."/>
            <person name="Xia X.Z."/>
        </authorList>
    </citation>
    <scope>NUCLEOTIDE SEQUENCE</scope>
    <source>
        <strain evidence="1">FR3</strain>
    </source>
</reference>